<name>A0A246DYG6_9HYPH</name>
<dbReference type="RefSeq" id="WP_088393137.1">
    <property type="nucleotide sequence ID" value="NZ_MXPU01000005.1"/>
</dbReference>
<protein>
    <submittedName>
        <fullName evidence="2">Uncharacterized protein</fullName>
    </submittedName>
</protein>
<gene>
    <name evidence="2" type="ORF">B5E41_09880</name>
</gene>
<accession>A0A246DYG6</accession>
<organism evidence="2 3">
    <name type="scientific">Rhizobium esperanzae</name>
    <dbReference type="NCBI Taxonomy" id="1967781"/>
    <lineage>
        <taxon>Bacteria</taxon>
        <taxon>Pseudomonadati</taxon>
        <taxon>Pseudomonadota</taxon>
        <taxon>Alphaproteobacteria</taxon>
        <taxon>Hyphomicrobiales</taxon>
        <taxon>Rhizobiaceae</taxon>
        <taxon>Rhizobium/Agrobacterium group</taxon>
        <taxon>Rhizobium</taxon>
    </lineage>
</organism>
<reference evidence="2 3" key="1">
    <citation type="submission" date="2017-03" db="EMBL/GenBank/DDBJ databases">
        <title>Genome of strain Rhizobium sp. CNPSo 668.</title>
        <authorList>
            <person name="Ribeiro R."/>
        </authorList>
    </citation>
    <scope>NUCLEOTIDE SEQUENCE [LARGE SCALE GENOMIC DNA]</scope>
    <source>
        <strain evidence="2 3">CNPSo 668</strain>
    </source>
</reference>
<feature type="transmembrane region" description="Helical" evidence="1">
    <location>
        <begin position="123"/>
        <end position="140"/>
    </location>
</feature>
<comment type="caution">
    <text evidence="2">The sequence shown here is derived from an EMBL/GenBank/DDBJ whole genome shotgun (WGS) entry which is preliminary data.</text>
</comment>
<keyword evidence="1" id="KW-0812">Transmembrane</keyword>
<feature type="transmembrane region" description="Helical" evidence="1">
    <location>
        <begin position="45"/>
        <end position="67"/>
    </location>
</feature>
<keyword evidence="1" id="KW-1133">Transmembrane helix</keyword>
<evidence type="ECO:0000313" key="2">
    <source>
        <dbReference type="EMBL" id="OWO95381.1"/>
    </source>
</evidence>
<feature type="transmembrane region" description="Helical" evidence="1">
    <location>
        <begin position="20"/>
        <end position="39"/>
    </location>
</feature>
<dbReference type="Proteomes" id="UP000197269">
    <property type="component" value="Unassembled WGS sequence"/>
</dbReference>
<dbReference type="EMBL" id="MXPU01000005">
    <property type="protein sequence ID" value="OWO95381.1"/>
    <property type="molecule type" value="Genomic_DNA"/>
</dbReference>
<sequence length="154" mass="16603">MTQWNATAWAAARSLGRNSIVCGLTALLPLTAGPILAGYRGFTPALGWLLMLVFCGIVLALAIHLLFDALLFRLASSHETEAAGLAAVDDVLSRMQLRKLDGAARGLERRIAGSRRIVWRQRFALAIYLVIFAILLFNASDGQALPTSLSLALI</sequence>
<evidence type="ECO:0000313" key="3">
    <source>
        <dbReference type="Proteomes" id="UP000197269"/>
    </source>
</evidence>
<keyword evidence="1" id="KW-0472">Membrane</keyword>
<evidence type="ECO:0000256" key="1">
    <source>
        <dbReference type="SAM" id="Phobius"/>
    </source>
</evidence>
<dbReference type="AlphaFoldDB" id="A0A246DYG6"/>
<proteinExistence type="predicted"/>